<dbReference type="Proteomes" id="UP000027725">
    <property type="component" value="Unassembled WGS sequence"/>
</dbReference>
<organism evidence="1 2">
    <name type="scientific">Thioclava dalianensis</name>
    <dbReference type="NCBI Taxonomy" id="1185766"/>
    <lineage>
        <taxon>Bacteria</taxon>
        <taxon>Pseudomonadati</taxon>
        <taxon>Pseudomonadota</taxon>
        <taxon>Alphaproteobacteria</taxon>
        <taxon>Rhodobacterales</taxon>
        <taxon>Paracoccaceae</taxon>
        <taxon>Thioclava</taxon>
    </lineage>
</organism>
<proteinExistence type="predicted"/>
<dbReference type="AlphaFoldDB" id="A0A074TGD6"/>
<protein>
    <submittedName>
        <fullName evidence="1">Uncharacterized protein</fullName>
    </submittedName>
</protein>
<sequence>MSARAAPATHHVLILGDVPARTLAIVEAVAARHHARALDSGMYRPKEGRVALRAGAPLEALSRARWISRVAQEVLRVGLIGRKPVICGFETLTRAERDVLRGLLPGVSIIRLAYAPETRAAQPKDMQAAAHPEDVLDCDPAQSEAAILDQISAYLAGEAGRAPVNPPA</sequence>
<dbReference type="EMBL" id="JHEH01000005">
    <property type="protein sequence ID" value="KEP70709.1"/>
    <property type="molecule type" value="Genomic_DNA"/>
</dbReference>
<accession>A0A074TGD6</accession>
<evidence type="ECO:0000313" key="2">
    <source>
        <dbReference type="Proteomes" id="UP000027725"/>
    </source>
</evidence>
<dbReference type="STRING" id="1185766.SAMN05216224_102241"/>
<gene>
    <name evidence="1" type="ORF">DL1_15950</name>
</gene>
<keyword evidence="2" id="KW-1185">Reference proteome</keyword>
<dbReference type="InterPro" id="IPR027417">
    <property type="entry name" value="P-loop_NTPase"/>
</dbReference>
<dbReference type="RefSeq" id="WP_038063853.1">
    <property type="nucleotide sequence ID" value="NZ_FOVB01000002.1"/>
</dbReference>
<comment type="caution">
    <text evidence="1">The sequence shown here is derived from an EMBL/GenBank/DDBJ whole genome shotgun (WGS) entry which is preliminary data.</text>
</comment>
<name>A0A074TGD6_9RHOB</name>
<reference evidence="1 2" key="1">
    <citation type="submission" date="2014-03" db="EMBL/GenBank/DDBJ databases">
        <title>The draft genome sequence of Thioclava dalianensis DLFJ1-1.</title>
        <authorList>
            <person name="Lai Q."/>
            <person name="Shao Z."/>
        </authorList>
    </citation>
    <scope>NUCLEOTIDE SEQUENCE [LARGE SCALE GENOMIC DNA]</scope>
    <source>
        <strain evidence="1 2">DLFJ1-1</strain>
    </source>
</reference>
<dbReference type="Gene3D" id="3.40.50.300">
    <property type="entry name" value="P-loop containing nucleotide triphosphate hydrolases"/>
    <property type="match status" value="1"/>
</dbReference>
<evidence type="ECO:0000313" key="1">
    <source>
        <dbReference type="EMBL" id="KEP70709.1"/>
    </source>
</evidence>